<organism evidence="1 2">
    <name type="scientific">Petrolisthes cinctipes</name>
    <name type="common">Flat porcelain crab</name>
    <dbReference type="NCBI Taxonomy" id="88211"/>
    <lineage>
        <taxon>Eukaryota</taxon>
        <taxon>Metazoa</taxon>
        <taxon>Ecdysozoa</taxon>
        <taxon>Arthropoda</taxon>
        <taxon>Crustacea</taxon>
        <taxon>Multicrustacea</taxon>
        <taxon>Malacostraca</taxon>
        <taxon>Eumalacostraca</taxon>
        <taxon>Eucarida</taxon>
        <taxon>Decapoda</taxon>
        <taxon>Pleocyemata</taxon>
        <taxon>Anomura</taxon>
        <taxon>Galatheoidea</taxon>
        <taxon>Porcellanidae</taxon>
        <taxon>Petrolisthes</taxon>
    </lineage>
</organism>
<name>A0AAE1FU91_PETCI</name>
<comment type="caution">
    <text evidence="1">The sequence shown here is derived from an EMBL/GenBank/DDBJ whole genome shotgun (WGS) entry which is preliminary data.</text>
</comment>
<protein>
    <submittedName>
        <fullName evidence="1">Uncharacterized protein</fullName>
    </submittedName>
</protein>
<gene>
    <name evidence="1" type="ORF">Pcinc_014820</name>
</gene>
<evidence type="ECO:0000313" key="2">
    <source>
        <dbReference type="Proteomes" id="UP001286313"/>
    </source>
</evidence>
<reference evidence="1" key="1">
    <citation type="submission" date="2023-10" db="EMBL/GenBank/DDBJ databases">
        <title>Genome assemblies of two species of porcelain crab, Petrolisthes cinctipes and Petrolisthes manimaculis (Anomura: Porcellanidae).</title>
        <authorList>
            <person name="Angst P."/>
        </authorList>
    </citation>
    <scope>NUCLEOTIDE SEQUENCE</scope>
    <source>
        <strain evidence="1">PB745_01</strain>
        <tissue evidence="1">Gill</tissue>
    </source>
</reference>
<sequence>MSERSSNSHGYSNLPVFCDAKPYYRWKTEVGAWTKVIKLSKKQQGLTVALSFPDGSAVRDKVFNELEISHSWMQTMYEEGDVQQGGHSFTTDNQLARQLFRRPRDTNEVSYISVGRLITVLGPVRREEHNERL</sequence>
<dbReference type="EMBL" id="JAWQEG010001301">
    <property type="protein sequence ID" value="KAK3880662.1"/>
    <property type="molecule type" value="Genomic_DNA"/>
</dbReference>
<dbReference type="AlphaFoldDB" id="A0AAE1FU91"/>
<evidence type="ECO:0000313" key="1">
    <source>
        <dbReference type="EMBL" id="KAK3880662.1"/>
    </source>
</evidence>
<accession>A0AAE1FU91</accession>
<keyword evidence="2" id="KW-1185">Reference proteome</keyword>
<proteinExistence type="predicted"/>
<dbReference type="Proteomes" id="UP001286313">
    <property type="component" value="Unassembled WGS sequence"/>
</dbReference>